<proteinExistence type="predicted"/>
<dbReference type="InterPro" id="IPR002937">
    <property type="entry name" value="Amino_oxidase"/>
</dbReference>
<dbReference type="PANTHER" id="PTHR10742">
    <property type="entry name" value="FLAVIN MONOAMINE OXIDASE"/>
    <property type="match status" value="1"/>
</dbReference>
<dbReference type="InterPro" id="IPR036188">
    <property type="entry name" value="FAD/NAD-bd_sf"/>
</dbReference>
<reference evidence="2" key="1">
    <citation type="submission" date="2018-10" db="EMBL/GenBank/DDBJ databases">
        <title>Hidden diversity of soil giant viruses.</title>
        <authorList>
            <person name="Schulz F."/>
            <person name="Alteio L."/>
            <person name="Goudeau D."/>
            <person name="Ryan E.M."/>
            <person name="Malmstrom R.R."/>
            <person name="Blanchard J."/>
            <person name="Woyke T."/>
        </authorList>
    </citation>
    <scope>NUCLEOTIDE SEQUENCE</scope>
    <source>
        <strain evidence="2">HYV1</strain>
    </source>
</reference>
<dbReference type="SUPFAM" id="SSF51905">
    <property type="entry name" value="FAD/NAD(P)-binding domain"/>
    <property type="match status" value="1"/>
</dbReference>
<name>A0A3G5AAT1_9VIRU</name>
<dbReference type="PRINTS" id="PR00420">
    <property type="entry name" value="RNGMNOXGNASE"/>
</dbReference>
<accession>A0A3G5AAT1</accession>
<protein>
    <recommendedName>
        <fullName evidence="1">Amine oxidase domain-containing protein</fullName>
    </recommendedName>
</protein>
<gene>
    <name evidence="2" type="ORF">Hyperionvirus23_3</name>
</gene>
<feature type="domain" description="Amine oxidase" evidence="1">
    <location>
        <begin position="10"/>
        <end position="148"/>
    </location>
</feature>
<dbReference type="EMBL" id="MK072405">
    <property type="protein sequence ID" value="AYV84336.1"/>
    <property type="molecule type" value="Genomic_DNA"/>
</dbReference>
<evidence type="ECO:0000313" key="2">
    <source>
        <dbReference type="EMBL" id="AYV84336.1"/>
    </source>
</evidence>
<sequence length="394" mass="45863">MQYVIVGAGITGLYFAFRLKKMGITDYIILEQNDSIGGRMASTDFHGTRVNLGASIIGEGNRHLLGLCKELDIELNDSYSDYELLFKGGDKEWFNNKVEEMYDIFNAENKDEPDESMIDFLQKHLSKDDLVRYVEHIEFYDYLTASKRCTFESYPVDDMYFGRYMYHTIKGGWDVLIKKLLEKVDVRKVLLKKKVMEITYEDGSYKIIANGDVYHSLKLVFATDITFREIKLNGFELPGFTKYMGSMDYVRLYTYHRKHNLGGAVIGRNYLRKMIPVNENIIMSAYNDNIFAKKLVSELKKSGDNVKIINELIYDFHGGKYDIAPIESEKDFLISYWDHGSHFYKPGYGWGKSYFVNDMKNMIICGEMISKRQGYVEGGVQSVDDFWIKKYRFV</sequence>
<dbReference type="Pfam" id="PF01593">
    <property type="entry name" value="Amino_oxidase"/>
    <property type="match status" value="1"/>
</dbReference>
<dbReference type="Gene3D" id="3.50.50.60">
    <property type="entry name" value="FAD/NAD(P)-binding domain"/>
    <property type="match status" value="1"/>
</dbReference>
<dbReference type="GO" id="GO:0016491">
    <property type="term" value="F:oxidoreductase activity"/>
    <property type="evidence" value="ECO:0007669"/>
    <property type="project" value="InterPro"/>
</dbReference>
<organism evidence="2">
    <name type="scientific">Hyperionvirus sp</name>
    <dbReference type="NCBI Taxonomy" id="2487770"/>
    <lineage>
        <taxon>Viruses</taxon>
        <taxon>Varidnaviria</taxon>
        <taxon>Bamfordvirae</taxon>
        <taxon>Nucleocytoviricota</taxon>
        <taxon>Megaviricetes</taxon>
        <taxon>Imitervirales</taxon>
        <taxon>Mimiviridae</taxon>
        <taxon>Klosneuvirinae</taxon>
    </lineage>
</organism>
<dbReference type="PANTHER" id="PTHR10742:SF410">
    <property type="entry name" value="LYSINE-SPECIFIC HISTONE DEMETHYLASE 2"/>
    <property type="match status" value="1"/>
</dbReference>
<evidence type="ECO:0000259" key="1">
    <source>
        <dbReference type="Pfam" id="PF01593"/>
    </source>
</evidence>
<dbReference type="InterPro" id="IPR050281">
    <property type="entry name" value="Flavin_monoamine_oxidase"/>
</dbReference>